<dbReference type="SMART" id="SM00530">
    <property type="entry name" value="HTH_XRE"/>
    <property type="match status" value="1"/>
</dbReference>
<dbReference type="Pfam" id="PF01381">
    <property type="entry name" value="HTH_3"/>
    <property type="match status" value="1"/>
</dbReference>
<dbReference type="PROSITE" id="PS50943">
    <property type="entry name" value="HTH_CROC1"/>
    <property type="match status" value="1"/>
</dbReference>
<dbReference type="PANTHER" id="PTHR46558">
    <property type="entry name" value="TRACRIPTIONAL REGULATORY PROTEIN-RELATED-RELATED"/>
    <property type="match status" value="1"/>
</dbReference>
<name>A0A4R1QKW9_9FIRM</name>
<sequence>MIKFGIRLRALRKERKLTQKVLADRLGLATSAICSYEAGTRYPSYEVLIKVAGIFRVSTDYLLGIEKNRYIDVTGLLEEDIEILTMLADSLRKKKK</sequence>
<feature type="domain" description="HTH cro/C1-type" evidence="2">
    <location>
        <begin position="8"/>
        <end position="62"/>
    </location>
</feature>
<dbReference type="SUPFAM" id="SSF47413">
    <property type="entry name" value="lambda repressor-like DNA-binding domains"/>
    <property type="match status" value="1"/>
</dbReference>
<dbReference type="AlphaFoldDB" id="A0A4R1QKW9"/>
<organism evidence="3 4">
    <name type="scientific">Kineothrix alysoides</name>
    <dbReference type="NCBI Taxonomy" id="1469948"/>
    <lineage>
        <taxon>Bacteria</taxon>
        <taxon>Bacillati</taxon>
        <taxon>Bacillota</taxon>
        <taxon>Clostridia</taxon>
        <taxon>Lachnospirales</taxon>
        <taxon>Lachnospiraceae</taxon>
        <taxon>Kineothrix</taxon>
    </lineage>
</organism>
<dbReference type="CDD" id="cd00093">
    <property type="entry name" value="HTH_XRE"/>
    <property type="match status" value="1"/>
</dbReference>
<dbReference type="InterPro" id="IPR001387">
    <property type="entry name" value="Cro/C1-type_HTH"/>
</dbReference>
<dbReference type="GO" id="GO:0003677">
    <property type="term" value="F:DNA binding"/>
    <property type="evidence" value="ECO:0007669"/>
    <property type="project" value="UniProtKB-KW"/>
</dbReference>
<dbReference type="Proteomes" id="UP000295718">
    <property type="component" value="Unassembled WGS sequence"/>
</dbReference>
<dbReference type="PANTHER" id="PTHR46558:SF14">
    <property type="entry name" value="HTH-TYPE TRANSCRIPTIONAL REGULATOR ANSR"/>
    <property type="match status" value="1"/>
</dbReference>
<keyword evidence="1 3" id="KW-0238">DNA-binding</keyword>
<evidence type="ECO:0000259" key="2">
    <source>
        <dbReference type="PROSITE" id="PS50943"/>
    </source>
</evidence>
<evidence type="ECO:0000313" key="3">
    <source>
        <dbReference type="EMBL" id="TCL54256.1"/>
    </source>
</evidence>
<gene>
    <name evidence="3" type="ORF">EDD76_12125</name>
</gene>
<protein>
    <submittedName>
        <fullName evidence="3">DNA-binding XRE family transcriptional regulator</fullName>
    </submittedName>
</protein>
<dbReference type="Gene3D" id="1.10.260.40">
    <property type="entry name" value="lambda repressor-like DNA-binding domains"/>
    <property type="match status" value="1"/>
</dbReference>
<reference evidence="3 4" key="1">
    <citation type="submission" date="2019-03" db="EMBL/GenBank/DDBJ databases">
        <title>Genomic Encyclopedia of Type Strains, Phase IV (KMG-IV): sequencing the most valuable type-strain genomes for metagenomic binning, comparative biology and taxonomic classification.</title>
        <authorList>
            <person name="Goeker M."/>
        </authorList>
    </citation>
    <scope>NUCLEOTIDE SEQUENCE [LARGE SCALE GENOMIC DNA]</scope>
    <source>
        <strain evidence="3 4">DSM 100556</strain>
    </source>
</reference>
<evidence type="ECO:0000256" key="1">
    <source>
        <dbReference type="ARBA" id="ARBA00023125"/>
    </source>
</evidence>
<proteinExistence type="predicted"/>
<comment type="caution">
    <text evidence="3">The sequence shown here is derived from an EMBL/GenBank/DDBJ whole genome shotgun (WGS) entry which is preliminary data.</text>
</comment>
<accession>A0A4R1QKW9</accession>
<dbReference type="InterPro" id="IPR010982">
    <property type="entry name" value="Lambda_DNA-bd_dom_sf"/>
</dbReference>
<evidence type="ECO:0000313" key="4">
    <source>
        <dbReference type="Proteomes" id="UP000295718"/>
    </source>
</evidence>
<keyword evidence="4" id="KW-1185">Reference proteome</keyword>
<dbReference type="RefSeq" id="WP_031391647.1">
    <property type="nucleotide sequence ID" value="NZ_JPNB01000002.1"/>
</dbReference>
<dbReference type="EMBL" id="SLUO01000021">
    <property type="protein sequence ID" value="TCL54256.1"/>
    <property type="molecule type" value="Genomic_DNA"/>
</dbReference>
<dbReference type="STRING" id="1469948.GCA_000732725_02999"/>